<proteinExistence type="predicted"/>
<gene>
    <name evidence="3" type="ORF">DSO09_02920</name>
    <name evidence="2" type="ORF">EF809_04185</name>
</gene>
<keyword evidence="1" id="KW-1133">Transmembrane helix</keyword>
<name>A0A520KF08_9CREN</name>
<reference evidence="2 4" key="2">
    <citation type="journal article" date="2019" name="Nat. Microbiol.">
        <title>Wide diversity of methane and short-chain alkane metabolisms in uncultured archaea.</title>
        <authorList>
            <person name="Borrel G."/>
            <person name="Adam P.S."/>
            <person name="McKay L.J."/>
            <person name="Chen L.X."/>
            <person name="Sierra-Garcia I.N."/>
            <person name="Sieber C.M."/>
            <person name="Letourneur Q."/>
            <person name="Ghozlane A."/>
            <person name="Andersen G.L."/>
            <person name="Li W.J."/>
            <person name="Hallam S.J."/>
            <person name="Muyzer G."/>
            <person name="de Oliveira V.M."/>
            <person name="Inskeep W.P."/>
            <person name="Banfield J.F."/>
            <person name="Gribaldo S."/>
        </authorList>
    </citation>
    <scope>NUCLEOTIDE SEQUENCE [LARGE SCALE GENOMIC DNA]</scope>
    <source>
        <strain evidence="2">Verst-YHS</strain>
    </source>
</reference>
<organism evidence="2 4">
    <name type="scientific">Thermoproteota archaeon</name>
    <dbReference type="NCBI Taxonomy" id="2056631"/>
    <lineage>
        <taxon>Archaea</taxon>
        <taxon>Thermoproteota</taxon>
    </lineage>
</organism>
<keyword evidence="1" id="KW-0472">Membrane</keyword>
<dbReference type="Proteomes" id="UP000317265">
    <property type="component" value="Unassembled WGS sequence"/>
</dbReference>
<sequence>MVKVIQTLWFESISILNQPFIDTPMGIITLRQFLLISIGIIISYSSYKIIPFNMEFKIALGIIFFIFFLAISIKKIKTIPPEQYLLILLKSKKQKQDNNSQVLFIEDIPKEIKKVLNTFIPPIKSISVVMNDDGSVIINEILKNPKTNTPLLNTKLYALIDNKVFISKSNEKGAYSIKFYPNNIGSYHMLIAVRGFDIPVDSILVNVRGSNNGDL</sequence>
<dbReference type="PROSITE" id="PS50194">
    <property type="entry name" value="FILAMIN_REPEAT"/>
    <property type="match status" value="1"/>
</dbReference>
<comment type="caution">
    <text evidence="2">The sequence shown here is derived from an EMBL/GenBank/DDBJ whole genome shotgun (WGS) entry which is preliminary data.</text>
</comment>
<accession>A0A520KF08</accession>
<reference evidence="3 5" key="1">
    <citation type="journal article" date="2019" name="Nat. Microbiol.">
        <title>Expanding anaerobic alkane metabolism in the domain of Archaea.</title>
        <authorList>
            <person name="Wang Y."/>
            <person name="Wegener G."/>
            <person name="Hou J."/>
            <person name="Wang F."/>
            <person name="Xiao X."/>
        </authorList>
    </citation>
    <scope>NUCLEOTIDE SEQUENCE [LARGE SCALE GENOMIC DNA]</scope>
    <source>
        <strain evidence="3">WYZ-LMO11</strain>
    </source>
</reference>
<keyword evidence="1" id="KW-0812">Transmembrane</keyword>
<dbReference type="EMBL" id="QNVI01000040">
    <property type="protein sequence ID" value="TDA38994.1"/>
    <property type="molecule type" value="Genomic_DNA"/>
</dbReference>
<dbReference type="InterPro" id="IPR017868">
    <property type="entry name" value="Filamin/ABP280_repeat-like"/>
</dbReference>
<dbReference type="EMBL" id="RXIH01000033">
    <property type="protein sequence ID" value="RZN55894.1"/>
    <property type="molecule type" value="Genomic_DNA"/>
</dbReference>
<dbReference type="AlphaFoldDB" id="A0A520KF08"/>
<feature type="transmembrane region" description="Helical" evidence="1">
    <location>
        <begin position="56"/>
        <end position="73"/>
    </location>
</feature>
<evidence type="ECO:0000313" key="4">
    <source>
        <dbReference type="Proteomes" id="UP000316080"/>
    </source>
</evidence>
<evidence type="ECO:0000313" key="2">
    <source>
        <dbReference type="EMBL" id="RZN55894.1"/>
    </source>
</evidence>
<dbReference type="Proteomes" id="UP000316080">
    <property type="component" value="Unassembled WGS sequence"/>
</dbReference>
<evidence type="ECO:0000313" key="5">
    <source>
        <dbReference type="Proteomes" id="UP000317265"/>
    </source>
</evidence>
<protein>
    <submittedName>
        <fullName evidence="2">Uncharacterized protein</fullName>
    </submittedName>
</protein>
<evidence type="ECO:0000313" key="3">
    <source>
        <dbReference type="EMBL" id="TDA38994.1"/>
    </source>
</evidence>
<evidence type="ECO:0000256" key="1">
    <source>
        <dbReference type="SAM" id="Phobius"/>
    </source>
</evidence>